<dbReference type="PANTHER" id="PTHR42786">
    <property type="entry name" value="TRNA/RRNA METHYLTRANSFERASE"/>
    <property type="match status" value="1"/>
</dbReference>
<gene>
    <name evidence="6" type="ORF">METZ01_LOCUS30569</name>
</gene>
<dbReference type="InterPro" id="IPR029028">
    <property type="entry name" value="Alpha/beta_knot_MTases"/>
</dbReference>
<accession>A0A381QEF6</accession>
<dbReference type="InterPro" id="IPR029026">
    <property type="entry name" value="tRNA_m1G_MTases_N"/>
</dbReference>
<dbReference type="EMBL" id="UINC01001327">
    <property type="protein sequence ID" value="SUZ77715.1"/>
    <property type="molecule type" value="Genomic_DNA"/>
</dbReference>
<comment type="similarity">
    <text evidence="1">Belongs to the class IV-like SAM-binding methyltransferase superfamily. RNA methyltransferase TrmH family.</text>
</comment>
<keyword evidence="2" id="KW-0489">Methyltransferase</keyword>
<keyword evidence="3" id="KW-0808">Transferase</keyword>
<evidence type="ECO:0000256" key="4">
    <source>
        <dbReference type="ARBA" id="ARBA00022691"/>
    </source>
</evidence>
<dbReference type="AlphaFoldDB" id="A0A381QEF6"/>
<sequence>MTVEEELMEPTTLDNVVIVLDKPKDVVNVAGVVRVMMNMGLSKLRLVSPDDFDTHRIGGIAHRSEELTESAETFETLQDALADVVLSIGTSARPRTDQRNYVRPREVAPKIVEGTGSGLVALVFGREDRGLTNEGLDLCQSVAVVPTAAEYPSLNLAQACLVLCYEIYLAGSEDLPLPRGKRDQGPAAQKDLEEMYSALDRGLHRIDFFKGDRHPESVMRLLRTILSRAEPDLREARLVRAMGFEMERYFDREGSGSKRDT</sequence>
<evidence type="ECO:0000313" key="6">
    <source>
        <dbReference type="EMBL" id="SUZ77715.1"/>
    </source>
</evidence>
<dbReference type="Pfam" id="PF00588">
    <property type="entry name" value="SpoU_methylase"/>
    <property type="match status" value="1"/>
</dbReference>
<evidence type="ECO:0000259" key="5">
    <source>
        <dbReference type="Pfam" id="PF00588"/>
    </source>
</evidence>
<dbReference type="InterPro" id="IPR004384">
    <property type="entry name" value="RNA_MeTrfase_TrmJ/LasT"/>
</dbReference>
<organism evidence="6">
    <name type="scientific">marine metagenome</name>
    <dbReference type="NCBI Taxonomy" id="408172"/>
    <lineage>
        <taxon>unclassified sequences</taxon>
        <taxon>metagenomes</taxon>
        <taxon>ecological metagenomes</taxon>
    </lineage>
</organism>
<dbReference type="GO" id="GO:0005829">
    <property type="term" value="C:cytosol"/>
    <property type="evidence" value="ECO:0007669"/>
    <property type="project" value="TreeGrafter"/>
</dbReference>
<evidence type="ECO:0000256" key="1">
    <source>
        <dbReference type="ARBA" id="ARBA00007228"/>
    </source>
</evidence>
<dbReference type="GO" id="GO:0002128">
    <property type="term" value="P:tRNA nucleoside ribose methylation"/>
    <property type="evidence" value="ECO:0007669"/>
    <property type="project" value="TreeGrafter"/>
</dbReference>
<dbReference type="Gene3D" id="1.10.8.590">
    <property type="match status" value="1"/>
</dbReference>
<dbReference type="InterPro" id="IPR001537">
    <property type="entry name" value="SpoU_MeTrfase"/>
</dbReference>
<dbReference type="GO" id="GO:0008173">
    <property type="term" value="F:RNA methyltransferase activity"/>
    <property type="evidence" value="ECO:0007669"/>
    <property type="project" value="InterPro"/>
</dbReference>
<reference evidence="6" key="1">
    <citation type="submission" date="2018-05" db="EMBL/GenBank/DDBJ databases">
        <authorList>
            <person name="Lanie J.A."/>
            <person name="Ng W.-L."/>
            <person name="Kazmierczak K.M."/>
            <person name="Andrzejewski T.M."/>
            <person name="Davidsen T.M."/>
            <person name="Wayne K.J."/>
            <person name="Tettelin H."/>
            <person name="Glass J.I."/>
            <person name="Rusch D."/>
            <person name="Podicherti R."/>
            <person name="Tsui H.-C.T."/>
            <person name="Winkler M.E."/>
        </authorList>
    </citation>
    <scope>NUCLEOTIDE SEQUENCE</scope>
</reference>
<protein>
    <recommendedName>
        <fullName evidence="5">tRNA/rRNA methyltransferase SpoU type domain-containing protein</fullName>
    </recommendedName>
</protein>
<evidence type="ECO:0000256" key="2">
    <source>
        <dbReference type="ARBA" id="ARBA00022603"/>
    </source>
</evidence>
<dbReference type="GO" id="GO:0003723">
    <property type="term" value="F:RNA binding"/>
    <property type="evidence" value="ECO:0007669"/>
    <property type="project" value="InterPro"/>
</dbReference>
<dbReference type="PANTHER" id="PTHR42786:SF2">
    <property type="entry name" value="TRNA (CYTIDINE_URIDINE-2'-O-)-METHYLTRANSFERASE TRMJ"/>
    <property type="match status" value="1"/>
</dbReference>
<evidence type="ECO:0000256" key="3">
    <source>
        <dbReference type="ARBA" id="ARBA00022679"/>
    </source>
</evidence>
<keyword evidence="4" id="KW-0949">S-adenosyl-L-methionine</keyword>
<dbReference type="SUPFAM" id="SSF75217">
    <property type="entry name" value="alpha/beta knot"/>
    <property type="match status" value="1"/>
</dbReference>
<dbReference type="CDD" id="cd18093">
    <property type="entry name" value="SpoU-like_TrmJ"/>
    <property type="match status" value="1"/>
</dbReference>
<proteinExistence type="inferred from homology"/>
<feature type="domain" description="tRNA/rRNA methyltransferase SpoU type" evidence="5">
    <location>
        <begin position="16"/>
        <end position="165"/>
    </location>
</feature>
<dbReference type="NCBIfam" id="TIGR00050">
    <property type="entry name" value="rRNA_methyl_1"/>
    <property type="match status" value="1"/>
</dbReference>
<dbReference type="PIRSF" id="PIRSF004808">
    <property type="entry name" value="LasT"/>
    <property type="match status" value="1"/>
</dbReference>
<name>A0A381QEF6_9ZZZZ</name>
<dbReference type="Gene3D" id="3.40.1280.10">
    <property type="match status" value="1"/>
</dbReference>